<dbReference type="PANTHER" id="PTHR47495">
    <property type="entry name" value="ALDEHYDE DEHYDROGENASE"/>
    <property type="match status" value="1"/>
</dbReference>
<protein>
    <submittedName>
        <fullName evidence="2">Xanthine dehydrogenase family protein molybdopterin-binding subunit</fullName>
    </submittedName>
</protein>
<evidence type="ECO:0000313" key="2">
    <source>
        <dbReference type="EMBL" id="MBD1546947.1"/>
    </source>
</evidence>
<gene>
    <name evidence="2" type="ORF">HK439_11790</name>
</gene>
<evidence type="ECO:0000313" key="3">
    <source>
        <dbReference type="Proteomes" id="UP000598467"/>
    </source>
</evidence>
<dbReference type="InterPro" id="IPR006311">
    <property type="entry name" value="TAT_signal"/>
</dbReference>
<dbReference type="GO" id="GO:0016491">
    <property type="term" value="F:oxidoreductase activity"/>
    <property type="evidence" value="ECO:0007669"/>
    <property type="project" value="InterPro"/>
</dbReference>
<proteinExistence type="predicted"/>
<sequence>MLHMLENPLQSAVPSRRTFLKLSAGAAGGLMLALRMPGSARAAGDDASFAQPFVHIRPDNTVVVLNKHQDMGQGNATGLATLVADELDADIAQVTAEFAPANAALYKNLAFGMQGTGGSTAIANSFMQYRQAGAAAKAMLIAAAAEDWGVPASEIKVEKGVLSHSNGKSATFGDLAGLAAKQEVPGEPVLKKPEDWVYIGKDFPRVDAAGKSHGSIGFFGMDHQAENMLVAVLARPPRFIAVATGFNDTEARKVKGVVDVVSVPSGVAVLATSTWPAIKARGLLDVTWDDSKAETRSTEEMARELADMTGKKGLPVAKGHGDPEAALASAARVIEVDYSFPFLAHAPMEPLDITVLFDGNSATFWTGSQFQTVDQMVAGTVLGLTPDKVAINTTWAGGSFGRRAQPDSHYFAEAALIAKARLDAGNAPQPIKVVWTREDDIKGGYYRPMVAHKARVGLDENGNVVGWHHRVASKSIMIGTSFEPFAVKDGVDSTSVEGVDELPYELPAFQAEAHNAETPVPVLWWRSVGHTHTGYVAETMIDRLAKEAGEDPLDYRLKRIKKDQRYAGVLKLAAEKAGWKDPLPDGRYRGIAVVKSFNSYVAEVAEISFRDDGTVKVEKVVCAVDCGIPVNPKNIEAQMQSGIGYGLGAILRNEVTMTDGVVDQENFDTYLPIRMTDMPEIEVHIVPSTEAPTGVGEPGTPPIGPAVANAIAAAKGEWITELPLSKHGLA</sequence>
<accession>A0A926P4N3</accession>
<dbReference type="Pfam" id="PF02738">
    <property type="entry name" value="MoCoBD_1"/>
    <property type="match status" value="1"/>
</dbReference>
<reference evidence="2" key="1">
    <citation type="submission" date="2020-05" db="EMBL/GenBank/DDBJ databases">
        <title>Identification of trans-AT polyketide cluster in two marine bacteria, producers of a novel glutaramide-containing polyketide sesbanimide D and analogs.</title>
        <authorList>
            <person name="Kacar D."/>
            <person name="Rodriguez P."/>
            <person name="Canedo L."/>
            <person name="Gonzalez E."/>
            <person name="Galan B."/>
            <person name="De La Calle F."/>
            <person name="Garcia J.L."/>
        </authorList>
    </citation>
    <scope>NUCLEOTIDE SEQUENCE</scope>
    <source>
        <strain evidence="2">PHM038</strain>
    </source>
</reference>
<dbReference type="RefSeq" id="WP_190291688.1">
    <property type="nucleotide sequence ID" value="NZ_JABFCZ010000011.1"/>
</dbReference>
<dbReference type="SMART" id="SM01008">
    <property type="entry name" value="Ald_Xan_dh_C"/>
    <property type="match status" value="1"/>
</dbReference>
<dbReference type="PROSITE" id="PS51318">
    <property type="entry name" value="TAT"/>
    <property type="match status" value="1"/>
</dbReference>
<comment type="caution">
    <text evidence="2">The sequence shown here is derived from an EMBL/GenBank/DDBJ whole genome shotgun (WGS) entry which is preliminary data.</text>
</comment>
<dbReference type="SUPFAM" id="SSF54665">
    <property type="entry name" value="CO dehydrogenase molybdoprotein N-domain-like"/>
    <property type="match status" value="1"/>
</dbReference>
<dbReference type="InterPro" id="IPR000674">
    <property type="entry name" value="Ald_Oxase/Xan_DH_a/b"/>
</dbReference>
<dbReference type="PIRSF" id="PIRSF036389">
    <property type="entry name" value="IOR_B"/>
    <property type="match status" value="1"/>
</dbReference>
<dbReference type="InterPro" id="IPR019546">
    <property type="entry name" value="TAT_signal_bac_arc"/>
</dbReference>
<dbReference type="PANTHER" id="PTHR47495:SF2">
    <property type="entry name" value="ALDEHYDE DEHYDROGENASE"/>
    <property type="match status" value="1"/>
</dbReference>
<dbReference type="SUPFAM" id="SSF56003">
    <property type="entry name" value="Molybdenum cofactor-binding domain"/>
    <property type="match status" value="2"/>
</dbReference>
<evidence type="ECO:0000259" key="1">
    <source>
        <dbReference type="SMART" id="SM01008"/>
    </source>
</evidence>
<organism evidence="2 3">
    <name type="scientific">Roseibium aggregatum</name>
    <dbReference type="NCBI Taxonomy" id="187304"/>
    <lineage>
        <taxon>Bacteria</taxon>
        <taxon>Pseudomonadati</taxon>
        <taxon>Pseudomonadota</taxon>
        <taxon>Alphaproteobacteria</taxon>
        <taxon>Hyphomicrobiales</taxon>
        <taxon>Stappiaceae</taxon>
        <taxon>Roseibium</taxon>
    </lineage>
</organism>
<dbReference type="AlphaFoldDB" id="A0A926P4N3"/>
<feature type="domain" description="Aldehyde oxidase/xanthine dehydrogenase a/b hammerhead" evidence="1">
    <location>
        <begin position="209"/>
        <end position="292"/>
    </location>
</feature>
<dbReference type="InterPro" id="IPR046867">
    <property type="entry name" value="AldOxase/xan_DH_MoCoBD2"/>
</dbReference>
<dbReference type="Pfam" id="PF20256">
    <property type="entry name" value="MoCoBD_2"/>
    <property type="match status" value="2"/>
</dbReference>
<dbReference type="InterPro" id="IPR052516">
    <property type="entry name" value="N-heterocyclic_Hydroxylase"/>
</dbReference>
<dbReference type="InterPro" id="IPR012368">
    <property type="entry name" value="OxRdtase_Mopterin-bd_su_IorB"/>
</dbReference>
<dbReference type="NCBIfam" id="TIGR01409">
    <property type="entry name" value="TAT_signal_seq"/>
    <property type="match status" value="1"/>
</dbReference>
<dbReference type="InterPro" id="IPR008274">
    <property type="entry name" value="AldOxase/xan_DH_MoCoBD1"/>
</dbReference>
<dbReference type="InterPro" id="IPR037165">
    <property type="entry name" value="AldOxase/xan_DH_Mopterin-bd_sf"/>
</dbReference>
<dbReference type="Gene3D" id="3.30.365.10">
    <property type="entry name" value="Aldehyde oxidase/xanthine dehydrogenase, molybdopterin binding domain"/>
    <property type="match status" value="4"/>
</dbReference>
<dbReference type="InterPro" id="IPR036856">
    <property type="entry name" value="Ald_Oxase/Xan_DH_a/b_sf"/>
</dbReference>
<dbReference type="Proteomes" id="UP000598467">
    <property type="component" value="Unassembled WGS sequence"/>
</dbReference>
<dbReference type="EMBL" id="JABFCZ010000011">
    <property type="protein sequence ID" value="MBD1546947.1"/>
    <property type="molecule type" value="Genomic_DNA"/>
</dbReference>
<name>A0A926P4N3_9HYPH</name>